<accession>A0A5L8W514</accession>
<evidence type="ECO:0000313" key="3">
    <source>
        <dbReference type="EMBL" id="EAK0469415.1"/>
    </source>
</evidence>
<reference evidence="3 4" key="1">
    <citation type="submission" date="2018-05" db="EMBL/GenBank/DDBJ databases">
        <authorList>
            <consortium name="PulseNet: The National Subtyping Network for Foodborne Disease Surveillance"/>
            <person name="Tarr C.L."/>
            <person name="Trees E."/>
            <person name="Katz L.S."/>
            <person name="Carleton-Romer H.A."/>
            <person name="Stroika S."/>
            <person name="Kucerova Z."/>
            <person name="Roache K.F."/>
            <person name="Sabol A.L."/>
            <person name="Besser J."/>
            <person name="Gerner-Smidt P."/>
        </authorList>
    </citation>
    <scope>NUCLEOTIDE SEQUENCE</scope>
    <source>
        <strain evidence="2 4">2016D-0221</strain>
        <strain evidence="3">D4313</strain>
    </source>
</reference>
<protein>
    <submittedName>
        <fullName evidence="3">Dna2/Cas4 domain-containing protein</fullName>
    </submittedName>
</protein>
<sequence length="161" mass="19117">MKITGTLINYFFHCKRQCYLFYNRINLEDNSEDVKIGRVLHEIKFEDDIKFENIALDKITDEYVIEFKKSDSDETASMWQLLFYLKKLKEIGILRKGLLEFGENKKLPTKRLKVELTDDKELELEQIYSQISELMSLKTPPDPLKSSLKCKKCAYFSYCFI</sequence>
<dbReference type="Gene3D" id="3.90.320.10">
    <property type="match status" value="1"/>
</dbReference>
<dbReference type="Pfam" id="PF01930">
    <property type="entry name" value="Cas_Cas4"/>
    <property type="match status" value="1"/>
</dbReference>
<comment type="caution">
    <text evidence="3">The sequence shown here is derived from an EMBL/GenBank/DDBJ whole genome shotgun (WGS) entry which is preliminary data.</text>
</comment>
<dbReference type="RefSeq" id="WP_065844199.1">
    <property type="nucleotide sequence ID" value="NZ_AABUZP020000026.1"/>
</dbReference>
<proteinExistence type="predicted"/>
<dbReference type="AlphaFoldDB" id="A0A5L8W514"/>
<evidence type="ECO:0000313" key="4">
    <source>
        <dbReference type="Proteomes" id="UP000557842"/>
    </source>
</evidence>
<dbReference type="Proteomes" id="UP000557842">
    <property type="component" value="Unassembled WGS sequence"/>
</dbReference>
<dbReference type="InterPro" id="IPR011604">
    <property type="entry name" value="PDDEXK-like_dom_sf"/>
</dbReference>
<dbReference type="EMBL" id="AACCXM010000014">
    <property type="protein sequence ID" value="EAK0469415.1"/>
    <property type="molecule type" value="Genomic_DNA"/>
</dbReference>
<evidence type="ECO:0000313" key="2">
    <source>
        <dbReference type="EMBL" id="EAI5408736.1"/>
    </source>
</evidence>
<feature type="domain" description="DUF83" evidence="1">
    <location>
        <begin position="4"/>
        <end position="161"/>
    </location>
</feature>
<evidence type="ECO:0000259" key="1">
    <source>
        <dbReference type="Pfam" id="PF01930"/>
    </source>
</evidence>
<dbReference type="PANTHER" id="PTHR37168:SF2">
    <property type="entry name" value="CRISPR-ASSOCIATED EXONUCLEASE CAS4"/>
    <property type="match status" value="1"/>
</dbReference>
<name>A0A5L8W514_CAMFE</name>
<dbReference type="EMBL" id="AABQDW010000022">
    <property type="protein sequence ID" value="EAI5408736.1"/>
    <property type="molecule type" value="Genomic_DNA"/>
</dbReference>
<gene>
    <name evidence="3" type="ORF">AAH24_08635</name>
    <name evidence="2" type="ORF">BVH53_08545</name>
</gene>
<organism evidence="3">
    <name type="scientific">Campylobacter fetus</name>
    <dbReference type="NCBI Taxonomy" id="196"/>
    <lineage>
        <taxon>Bacteria</taxon>
        <taxon>Pseudomonadati</taxon>
        <taxon>Campylobacterota</taxon>
        <taxon>Epsilonproteobacteria</taxon>
        <taxon>Campylobacterales</taxon>
        <taxon>Campylobacteraceae</taxon>
        <taxon>Campylobacter</taxon>
    </lineage>
</organism>
<dbReference type="PANTHER" id="PTHR37168">
    <property type="entry name" value="CRISPR-ASSOCIATED EXONUCLEASE CAS4"/>
    <property type="match status" value="1"/>
</dbReference>
<dbReference type="InterPro" id="IPR022765">
    <property type="entry name" value="Dna2/Cas4_DUF83"/>
</dbReference>